<dbReference type="InterPro" id="IPR036866">
    <property type="entry name" value="RibonucZ/Hydroxyglut_hydro"/>
</dbReference>
<sequence>MFDFAPPTIHEIAPDVFRIGCYAQGLDLQFNYFLVRDDAPLLFTTGYKSSFPLVHKAVAQVMDPADLRYIAFSHFESDECGALNQWLEVAPDAEPVCSLVSAMVNINDFAIRPPKGMVDGELLNTGRHQYSFCSTAQLPHGWDAGLLYEETQGTLFCSDLFHQGGNPDALTESDLSEQVLAAMQQMQAGPLADYIPYTKQTDRILNRLADLKPKTLAVMHGSSFTGNGEQAFRDLSTAMKTVFG</sequence>
<dbReference type="PANTHER" id="PTHR43717:SF1">
    <property type="entry name" value="ANAEROBIC NITRIC OXIDE REDUCTASE FLAVORUBREDOXIN"/>
    <property type="match status" value="1"/>
</dbReference>
<gene>
    <name evidence="2" type="ORF">DIT97_30280</name>
</gene>
<accession>A0A3D3REN8</accession>
<dbReference type="PANTHER" id="PTHR43717">
    <property type="entry name" value="ANAEROBIC NITRIC OXIDE REDUCTASE FLAVORUBREDOXIN"/>
    <property type="match status" value="1"/>
</dbReference>
<evidence type="ECO:0000313" key="2">
    <source>
        <dbReference type="EMBL" id="HCO27086.1"/>
    </source>
</evidence>
<organism evidence="2 3">
    <name type="scientific">Gimesia maris</name>
    <dbReference type="NCBI Taxonomy" id="122"/>
    <lineage>
        <taxon>Bacteria</taxon>
        <taxon>Pseudomonadati</taxon>
        <taxon>Planctomycetota</taxon>
        <taxon>Planctomycetia</taxon>
        <taxon>Planctomycetales</taxon>
        <taxon>Planctomycetaceae</taxon>
        <taxon>Gimesia</taxon>
    </lineage>
</organism>
<dbReference type="SUPFAM" id="SSF56281">
    <property type="entry name" value="Metallo-hydrolase/oxidoreductase"/>
    <property type="match status" value="1"/>
</dbReference>
<dbReference type="Proteomes" id="UP000263642">
    <property type="component" value="Unassembled WGS sequence"/>
</dbReference>
<evidence type="ECO:0000259" key="1">
    <source>
        <dbReference type="Pfam" id="PF19583"/>
    </source>
</evidence>
<dbReference type="Pfam" id="PF19583">
    <property type="entry name" value="ODP"/>
    <property type="match status" value="1"/>
</dbReference>
<dbReference type="InterPro" id="IPR045761">
    <property type="entry name" value="ODP_dom"/>
</dbReference>
<feature type="domain" description="ODP" evidence="1">
    <location>
        <begin position="31"/>
        <end position="221"/>
    </location>
</feature>
<dbReference type="GO" id="GO:0016787">
    <property type="term" value="F:hydrolase activity"/>
    <property type="evidence" value="ECO:0007669"/>
    <property type="project" value="UniProtKB-KW"/>
</dbReference>
<dbReference type="Gene3D" id="3.60.15.10">
    <property type="entry name" value="Ribonuclease Z/Hydroxyacylglutathione hydrolase-like"/>
    <property type="match status" value="1"/>
</dbReference>
<evidence type="ECO:0000313" key="3">
    <source>
        <dbReference type="Proteomes" id="UP000263642"/>
    </source>
</evidence>
<dbReference type="AlphaFoldDB" id="A0A3D3REN8"/>
<dbReference type="EMBL" id="DQAY01000189">
    <property type="protein sequence ID" value="HCO27086.1"/>
    <property type="molecule type" value="Genomic_DNA"/>
</dbReference>
<name>A0A3D3REN8_9PLAN</name>
<reference evidence="2 3" key="1">
    <citation type="journal article" date="2018" name="Nat. Biotechnol.">
        <title>A standardized bacterial taxonomy based on genome phylogeny substantially revises the tree of life.</title>
        <authorList>
            <person name="Parks D.H."/>
            <person name="Chuvochina M."/>
            <person name="Waite D.W."/>
            <person name="Rinke C."/>
            <person name="Skarshewski A."/>
            <person name="Chaumeil P.A."/>
            <person name="Hugenholtz P."/>
        </authorList>
    </citation>
    <scope>NUCLEOTIDE SEQUENCE [LARGE SCALE GENOMIC DNA]</scope>
    <source>
        <strain evidence="2">UBA9375</strain>
    </source>
</reference>
<protein>
    <submittedName>
        <fullName evidence="2">MBL fold metallo-hydrolase</fullName>
    </submittedName>
</protein>
<comment type="caution">
    <text evidence="2">The sequence shown here is derived from an EMBL/GenBank/DDBJ whole genome shotgun (WGS) entry which is preliminary data.</text>
</comment>
<keyword evidence="2" id="KW-0378">Hydrolase</keyword>
<proteinExistence type="predicted"/>